<dbReference type="SUPFAM" id="SSF48403">
    <property type="entry name" value="Ankyrin repeat"/>
    <property type="match status" value="1"/>
</dbReference>
<dbReference type="Pfam" id="PF12796">
    <property type="entry name" value="Ank_2"/>
    <property type="match status" value="1"/>
</dbReference>
<dbReference type="InterPro" id="IPR000210">
    <property type="entry name" value="BTB/POZ_dom"/>
</dbReference>
<dbReference type="Pfam" id="PF00651">
    <property type="entry name" value="BTB"/>
    <property type="match status" value="1"/>
</dbReference>
<dbReference type="Gene3D" id="3.30.710.10">
    <property type="entry name" value="Potassium Channel Kv1.1, Chain A"/>
    <property type="match status" value="1"/>
</dbReference>
<feature type="coiled-coil region" evidence="3">
    <location>
        <begin position="415"/>
        <end position="442"/>
    </location>
</feature>
<proteinExistence type="predicted"/>
<dbReference type="PROSITE" id="PS50097">
    <property type="entry name" value="BTB"/>
    <property type="match status" value="1"/>
</dbReference>
<dbReference type="Gene3D" id="1.25.40.20">
    <property type="entry name" value="Ankyrin repeat-containing domain"/>
    <property type="match status" value="1"/>
</dbReference>
<feature type="domain" description="BTB" evidence="4">
    <location>
        <begin position="438"/>
        <end position="497"/>
    </location>
</feature>
<dbReference type="InterPro" id="IPR002110">
    <property type="entry name" value="Ankyrin_rpt"/>
</dbReference>
<evidence type="ECO:0000256" key="2">
    <source>
        <dbReference type="ARBA" id="ARBA00023043"/>
    </source>
</evidence>
<comment type="caution">
    <text evidence="5">The sequence shown here is derived from an EMBL/GenBank/DDBJ whole genome shotgun (WGS) entry which is preliminary data.</text>
</comment>
<keyword evidence="6" id="KW-1185">Reference proteome</keyword>
<evidence type="ECO:0000313" key="6">
    <source>
        <dbReference type="Proteomes" id="UP001150062"/>
    </source>
</evidence>
<name>A0ABQ8ZBV3_9EUKA</name>
<keyword evidence="2" id="KW-0040">ANK repeat</keyword>
<organism evidence="5 6">
    <name type="scientific">Anaeramoeba flamelloides</name>
    <dbReference type="NCBI Taxonomy" id="1746091"/>
    <lineage>
        <taxon>Eukaryota</taxon>
        <taxon>Metamonada</taxon>
        <taxon>Anaeramoebidae</taxon>
        <taxon>Anaeramoeba</taxon>
    </lineage>
</organism>
<dbReference type="PANTHER" id="PTHR24126">
    <property type="entry name" value="ANKYRIN REPEAT, PH AND SEC7 DOMAIN CONTAINING PROTEIN SECG-RELATED"/>
    <property type="match status" value="1"/>
</dbReference>
<evidence type="ECO:0000256" key="1">
    <source>
        <dbReference type="ARBA" id="ARBA00022737"/>
    </source>
</evidence>
<dbReference type="SUPFAM" id="SSF54695">
    <property type="entry name" value="POZ domain"/>
    <property type="match status" value="1"/>
</dbReference>
<reference evidence="5" key="1">
    <citation type="submission" date="2022-08" db="EMBL/GenBank/DDBJ databases">
        <title>Novel sulfate-reducing endosymbionts in the free-living metamonad Anaeramoeba.</title>
        <authorList>
            <person name="Jerlstrom-Hultqvist J."/>
            <person name="Cepicka I."/>
            <person name="Gallot-Lavallee L."/>
            <person name="Salas-Leiva D."/>
            <person name="Curtis B.A."/>
            <person name="Zahonova K."/>
            <person name="Pipaliya S."/>
            <person name="Dacks J."/>
            <person name="Roger A.J."/>
        </authorList>
    </citation>
    <scope>NUCLEOTIDE SEQUENCE</scope>
    <source>
        <strain evidence="5">Schooner1</strain>
    </source>
</reference>
<sequence>MTQELRQKISQLDQAIKENDLETIKTLFPKGIKTIAIKGYEYAEYNALQRACFYGHPSLEMIKYFVDNGINVNNYAKAKSGSPLALLCHSGTADLKIVKFLVENGARLEKDTFEIYSDGYYARYQRNTYRATPLQILLHCHKGQNNLVEMCQFLIEKGCPIDSDFFFHSHQHRSTDYPDSDAKITTNTLGAYCSNSDLDEIDHKVIKCLLVNKQDPNQIINSFDNDLSKQNFFYSCLHKLIRKHQKIVDLTKIVCDFLVYGADTQIKDDEGKVALDYLTTGAINYEFLQNLLKGKIHEILFEKEFEMLWERKELTDFEIHGIKCHKQLIEVRTKQDPEIVKKTLEIEYSKNISENFLKWVYGQNYNSSLLDETLIQNINIQDVIENSMAKSWDEAYLDETKKDFTLLVTWKFDPEDEVEIEKEEEEEEEEEEEVEIIEIKIHKTLLFARLGLFREMFTKLEKEEEEISQVTDHSEKRVDTMTIFVGFLYKNKIETSGDYELKPKVLKEIVDLPQYFQMNDLSSKFFETNLDL</sequence>
<dbReference type="PANTHER" id="PTHR24126:SF14">
    <property type="entry name" value="ANK_REP_REGION DOMAIN-CONTAINING PROTEIN"/>
    <property type="match status" value="1"/>
</dbReference>
<keyword evidence="1" id="KW-0677">Repeat</keyword>
<dbReference type="Proteomes" id="UP001150062">
    <property type="component" value="Unassembled WGS sequence"/>
</dbReference>
<accession>A0ABQ8ZBV3</accession>
<protein>
    <submittedName>
        <fullName evidence="5">Ankyrin repeat-containing protein</fullName>
    </submittedName>
</protein>
<evidence type="ECO:0000313" key="5">
    <source>
        <dbReference type="EMBL" id="KAJ6254374.1"/>
    </source>
</evidence>
<evidence type="ECO:0000256" key="3">
    <source>
        <dbReference type="SAM" id="Coils"/>
    </source>
</evidence>
<gene>
    <name evidence="5" type="ORF">M0813_01210</name>
</gene>
<dbReference type="InterPro" id="IPR011333">
    <property type="entry name" value="SKP1/BTB/POZ_sf"/>
</dbReference>
<evidence type="ECO:0000259" key="4">
    <source>
        <dbReference type="PROSITE" id="PS50097"/>
    </source>
</evidence>
<dbReference type="SMART" id="SM00248">
    <property type="entry name" value="ANK"/>
    <property type="match status" value="4"/>
</dbReference>
<dbReference type="EMBL" id="JAOAOG010000021">
    <property type="protein sequence ID" value="KAJ6254374.1"/>
    <property type="molecule type" value="Genomic_DNA"/>
</dbReference>
<keyword evidence="3" id="KW-0175">Coiled coil</keyword>
<dbReference type="InterPro" id="IPR036770">
    <property type="entry name" value="Ankyrin_rpt-contain_sf"/>
</dbReference>